<organism evidence="1 2">
    <name type="scientific">Scophthalmus maximus</name>
    <name type="common">Turbot</name>
    <name type="synonym">Psetta maxima</name>
    <dbReference type="NCBI Taxonomy" id="52904"/>
    <lineage>
        <taxon>Eukaryota</taxon>
        <taxon>Metazoa</taxon>
        <taxon>Chordata</taxon>
        <taxon>Craniata</taxon>
        <taxon>Vertebrata</taxon>
        <taxon>Euteleostomi</taxon>
        <taxon>Actinopterygii</taxon>
        <taxon>Neopterygii</taxon>
        <taxon>Teleostei</taxon>
        <taxon>Neoteleostei</taxon>
        <taxon>Acanthomorphata</taxon>
        <taxon>Carangaria</taxon>
        <taxon>Pleuronectiformes</taxon>
        <taxon>Pleuronectoidei</taxon>
        <taxon>Scophthalmidae</taxon>
        <taxon>Scophthalmus</taxon>
    </lineage>
</organism>
<gene>
    <name evidence="1" type="ORF">F2P81_001721</name>
</gene>
<comment type="caution">
    <text evidence="1">The sequence shown here is derived from an EMBL/GenBank/DDBJ whole genome shotgun (WGS) entry which is preliminary data.</text>
</comment>
<proteinExistence type="predicted"/>
<protein>
    <submittedName>
        <fullName evidence="1">Uncharacterized protein</fullName>
    </submittedName>
</protein>
<name>A0A6A4TSZ0_SCOMX</name>
<dbReference type="Proteomes" id="UP000438429">
    <property type="component" value="Unassembled WGS sequence"/>
</dbReference>
<sequence>METVFFTLRPALCQDHAECLSAEELRPSPWRSSFFFLLCSNREDTACLLRLTLFAAKLLTLHRALQQQQRIHHQFVSPVAVAPFQNVTAKRRVVTATDCIAHVICKSHLSNALGTGENRPPQWKAESEELNFIECIGAGDAGIYGDIDWTINWLSKLFCSMEQLSKVYNSDNKVTSALSQRPVCYDSHNAKGNT</sequence>
<dbReference type="AlphaFoldDB" id="A0A6A4TSZ0"/>
<evidence type="ECO:0000313" key="1">
    <source>
        <dbReference type="EMBL" id="KAF0045192.1"/>
    </source>
</evidence>
<evidence type="ECO:0000313" key="2">
    <source>
        <dbReference type="Proteomes" id="UP000438429"/>
    </source>
</evidence>
<accession>A0A6A4TSZ0</accession>
<reference evidence="1 2" key="1">
    <citation type="submission" date="2019-06" db="EMBL/GenBank/DDBJ databases">
        <title>Draft genomes of female and male turbot (Scophthalmus maximus).</title>
        <authorList>
            <person name="Xu H."/>
            <person name="Xu X.-W."/>
            <person name="Shao C."/>
            <person name="Chen S."/>
        </authorList>
    </citation>
    <scope>NUCLEOTIDE SEQUENCE [LARGE SCALE GENOMIC DNA]</scope>
    <source>
        <strain evidence="1">Ysfricsl-2016a</strain>
        <tissue evidence="1">Blood</tissue>
    </source>
</reference>
<dbReference type="EMBL" id="VEVO01000002">
    <property type="protein sequence ID" value="KAF0045192.1"/>
    <property type="molecule type" value="Genomic_DNA"/>
</dbReference>